<keyword evidence="4" id="KW-1185">Reference proteome</keyword>
<evidence type="ECO:0000313" key="3">
    <source>
        <dbReference type="EMBL" id="KZE78119.1"/>
    </source>
</evidence>
<accession>A0A161S1R2</accession>
<organism evidence="3 4">
    <name type="scientific">Myroides marinus</name>
    <dbReference type="NCBI Taxonomy" id="703342"/>
    <lineage>
        <taxon>Bacteria</taxon>
        <taxon>Pseudomonadati</taxon>
        <taxon>Bacteroidota</taxon>
        <taxon>Flavobacteriia</taxon>
        <taxon>Flavobacteriales</taxon>
        <taxon>Flavobacteriaceae</taxon>
        <taxon>Myroides</taxon>
    </lineage>
</organism>
<feature type="transmembrane region" description="Helical" evidence="1">
    <location>
        <begin position="12"/>
        <end position="34"/>
    </location>
</feature>
<dbReference type="Pfam" id="PF06580">
    <property type="entry name" value="His_kinase"/>
    <property type="match status" value="1"/>
</dbReference>
<dbReference type="Proteomes" id="UP000076630">
    <property type="component" value="Unassembled WGS sequence"/>
</dbReference>
<dbReference type="InterPro" id="IPR050640">
    <property type="entry name" value="Bact_2-comp_sensor_kinase"/>
</dbReference>
<feature type="transmembrane region" description="Helical" evidence="1">
    <location>
        <begin position="85"/>
        <end position="107"/>
    </location>
</feature>
<protein>
    <recommendedName>
        <fullName evidence="2">Signal transduction histidine kinase internal region domain-containing protein</fullName>
    </recommendedName>
</protein>
<evidence type="ECO:0000259" key="2">
    <source>
        <dbReference type="Pfam" id="PF06580"/>
    </source>
</evidence>
<name>A0A161S1R2_9FLAO</name>
<comment type="caution">
    <text evidence="3">The sequence shown here is derived from an EMBL/GenBank/DDBJ whole genome shotgun (WGS) entry which is preliminary data.</text>
</comment>
<feature type="transmembrane region" description="Helical" evidence="1">
    <location>
        <begin position="54"/>
        <end position="73"/>
    </location>
</feature>
<dbReference type="PANTHER" id="PTHR34220:SF7">
    <property type="entry name" value="SENSOR HISTIDINE KINASE YPDA"/>
    <property type="match status" value="1"/>
</dbReference>
<dbReference type="AlphaFoldDB" id="A0A161S1R2"/>
<feature type="transmembrane region" description="Helical" evidence="1">
    <location>
        <begin position="127"/>
        <end position="145"/>
    </location>
</feature>
<dbReference type="InterPro" id="IPR010559">
    <property type="entry name" value="Sig_transdc_His_kin_internal"/>
</dbReference>
<keyword evidence="1" id="KW-0472">Membrane</keyword>
<dbReference type="GO" id="GO:0016020">
    <property type="term" value="C:membrane"/>
    <property type="evidence" value="ECO:0007669"/>
    <property type="project" value="InterPro"/>
</dbReference>
<dbReference type="GO" id="GO:0000155">
    <property type="term" value="F:phosphorelay sensor kinase activity"/>
    <property type="evidence" value="ECO:0007669"/>
    <property type="project" value="InterPro"/>
</dbReference>
<keyword evidence="1" id="KW-0812">Transmembrane</keyword>
<dbReference type="EMBL" id="LQNU01000066">
    <property type="protein sequence ID" value="KZE78119.1"/>
    <property type="molecule type" value="Genomic_DNA"/>
</dbReference>
<dbReference type="OrthoDB" id="9809908at2"/>
<evidence type="ECO:0000256" key="1">
    <source>
        <dbReference type="SAM" id="Phobius"/>
    </source>
</evidence>
<gene>
    <name evidence="3" type="ORF">AV926_13305</name>
</gene>
<sequence>MEVDKLKQGKELRYKVWLTFFVAIFLIFSMYIISTADQYQIVSFESGYTFTADIIWFIAISWIVTTLGIFISDRLPVKTYSIKEIIRIGILQVIICVVAFLFLVIVTDYFLIDQSYIKRDDWLDARQLFYIGLCLTVFIIVVHNGRKLIKLWKESVYENAQMKEVLLQSQLTALKTQLDPHFMFNNYSVLGSLIKEDTAKASEFLEKVSDVQRYLLCNLEYDLVTLDNEVQFLKDYIHLIKIRFGDSIQISIDITEEKLSKSIPPMTLQLLVENASKHNKATKKCPLFVQIYEEDDYLVVENNIQLLNNLPHSSKVGLNNIVKRYHLIEEREVIIDKSEQIFKVKIPLI</sequence>
<reference evidence="3 4" key="1">
    <citation type="submission" date="2016-01" db="EMBL/GenBank/DDBJ databases">
        <title>Whole genome sequencing of Myroides marinus L41.</title>
        <authorList>
            <person name="Hong K.W."/>
        </authorList>
    </citation>
    <scope>NUCLEOTIDE SEQUENCE [LARGE SCALE GENOMIC DNA]</scope>
    <source>
        <strain evidence="3 4">L41</strain>
    </source>
</reference>
<evidence type="ECO:0000313" key="4">
    <source>
        <dbReference type="Proteomes" id="UP000076630"/>
    </source>
</evidence>
<proteinExistence type="predicted"/>
<feature type="domain" description="Signal transduction histidine kinase internal region" evidence="2">
    <location>
        <begin position="170"/>
        <end position="247"/>
    </location>
</feature>
<dbReference type="PANTHER" id="PTHR34220">
    <property type="entry name" value="SENSOR HISTIDINE KINASE YPDA"/>
    <property type="match status" value="1"/>
</dbReference>
<keyword evidence="1" id="KW-1133">Transmembrane helix</keyword>